<reference evidence="2 3" key="1">
    <citation type="submission" date="2017-09" db="EMBL/GenBank/DDBJ databases">
        <title>Depth-based differentiation of microbial function through sediment-hosted aquifers and enrichment of novel symbionts in the deep terrestrial subsurface.</title>
        <authorList>
            <person name="Probst A.J."/>
            <person name="Ladd B."/>
            <person name="Jarett J.K."/>
            <person name="Geller-Mcgrath D.E."/>
            <person name="Sieber C.M."/>
            <person name="Emerson J.B."/>
            <person name="Anantharaman K."/>
            <person name="Thomas B.C."/>
            <person name="Malmstrom R."/>
            <person name="Stieglmeier M."/>
            <person name="Klingl A."/>
            <person name="Woyke T."/>
            <person name="Ryan C.M."/>
            <person name="Banfield J.F."/>
        </authorList>
    </citation>
    <scope>NUCLEOTIDE SEQUENCE [LARGE SCALE GENOMIC DNA]</scope>
    <source>
        <strain evidence="2">CG23_combo_of_CG06-09_8_20_14_all_34_8</strain>
    </source>
</reference>
<dbReference type="Proteomes" id="UP000229459">
    <property type="component" value="Unassembled WGS sequence"/>
</dbReference>
<dbReference type="InterPro" id="IPR036249">
    <property type="entry name" value="Thioredoxin-like_sf"/>
</dbReference>
<organism evidence="2 3">
    <name type="scientific">Candidatus Beckwithbacteria bacterium CG23_combo_of_CG06-09_8_20_14_all_34_8</name>
    <dbReference type="NCBI Taxonomy" id="1974497"/>
    <lineage>
        <taxon>Bacteria</taxon>
        <taxon>Candidatus Beckwithiibacteriota</taxon>
    </lineage>
</organism>
<dbReference type="Gene3D" id="3.40.30.10">
    <property type="entry name" value="Glutaredoxin"/>
    <property type="match status" value="1"/>
</dbReference>
<accession>A0A2H0B618</accession>
<proteinExistence type="predicted"/>
<dbReference type="NCBIfam" id="TIGR00412">
    <property type="entry name" value="redox_disulf_2"/>
    <property type="match status" value="1"/>
</dbReference>
<evidence type="ECO:0000259" key="1">
    <source>
        <dbReference type="Pfam" id="PF13192"/>
    </source>
</evidence>
<dbReference type="InterPro" id="IPR021219">
    <property type="entry name" value="DUF2703"/>
</dbReference>
<dbReference type="SUPFAM" id="SSF52833">
    <property type="entry name" value="Thioredoxin-like"/>
    <property type="match status" value="1"/>
</dbReference>
<dbReference type="InterPro" id="IPR012336">
    <property type="entry name" value="Thioredoxin-like_fold"/>
</dbReference>
<dbReference type="Pfam" id="PF13192">
    <property type="entry name" value="Thioredoxin_3"/>
    <property type="match status" value="1"/>
</dbReference>
<dbReference type="Pfam" id="PF10865">
    <property type="entry name" value="DUF2703"/>
    <property type="match status" value="1"/>
</dbReference>
<feature type="domain" description="Thioredoxin-like fold" evidence="1">
    <location>
        <begin position="140"/>
        <end position="214"/>
    </location>
</feature>
<dbReference type="AlphaFoldDB" id="A0A2H0B618"/>
<sequence>MKKLTIEWKHFDKNGKTCVRCGQTGKNIHKSINQIRQDSEFKDIDIKFIETKLPQRRMNESNQILINGVLIEKLLPNITVGKNYCDSCSDLINEPGNCNCRTINQDQDIYEDIPVDLIKQAIKASLNSNVINISNERINMNIQVLGSGCPTCKKLHELTVKAVAELGLKQEVEYNTDVSKIIEMGVMSSPVLAIDGKPALVGFVPDIEKIKEVISGADKGATLKSGGCSCGGNC</sequence>
<evidence type="ECO:0000313" key="2">
    <source>
        <dbReference type="EMBL" id="PIP53123.1"/>
    </source>
</evidence>
<dbReference type="InterPro" id="IPR005243">
    <property type="entry name" value="THIRX-like_proc"/>
</dbReference>
<name>A0A2H0B618_9BACT</name>
<dbReference type="EMBL" id="PCSR01000064">
    <property type="protein sequence ID" value="PIP53123.1"/>
    <property type="molecule type" value="Genomic_DNA"/>
</dbReference>
<dbReference type="PANTHER" id="PTHR36450">
    <property type="entry name" value="THIOREDOXIN"/>
    <property type="match status" value="1"/>
</dbReference>
<dbReference type="PANTHER" id="PTHR36450:SF1">
    <property type="entry name" value="THIOREDOXIN"/>
    <property type="match status" value="1"/>
</dbReference>
<gene>
    <name evidence="2" type="ORF">COX08_02700</name>
</gene>
<protein>
    <recommendedName>
        <fullName evidence="1">Thioredoxin-like fold domain-containing protein</fullName>
    </recommendedName>
</protein>
<evidence type="ECO:0000313" key="3">
    <source>
        <dbReference type="Proteomes" id="UP000229459"/>
    </source>
</evidence>
<comment type="caution">
    <text evidence="2">The sequence shown here is derived from an EMBL/GenBank/DDBJ whole genome shotgun (WGS) entry which is preliminary data.</text>
</comment>